<dbReference type="Proteomes" id="UP001595925">
    <property type="component" value="Unassembled WGS sequence"/>
</dbReference>
<proteinExistence type="predicted"/>
<keyword evidence="2" id="KW-1185">Reference proteome</keyword>
<name>A0ABD5QLS9_9EURY</name>
<dbReference type="EMBL" id="JBHSJG010000056">
    <property type="protein sequence ID" value="MFC4989979.1"/>
    <property type="molecule type" value="Genomic_DNA"/>
</dbReference>
<organism evidence="1 2">
    <name type="scientific">Saliphagus infecundisoli</name>
    <dbReference type="NCBI Taxonomy" id="1849069"/>
    <lineage>
        <taxon>Archaea</taxon>
        <taxon>Methanobacteriati</taxon>
        <taxon>Methanobacteriota</taxon>
        <taxon>Stenosarchaea group</taxon>
        <taxon>Halobacteria</taxon>
        <taxon>Halobacteriales</taxon>
        <taxon>Natrialbaceae</taxon>
        <taxon>Saliphagus</taxon>
    </lineage>
</organism>
<dbReference type="RefSeq" id="WP_255565252.1">
    <property type="nucleotide sequence ID" value="NZ_JAIVEF010000002.1"/>
</dbReference>
<dbReference type="InterPro" id="IPR055926">
    <property type="entry name" value="DUF7503"/>
</dbReference>
<comment type="caution">
    <text evidence="1">The sequence shown here is derived from an EMBL/GenBank/DDBJ whole genome shotgun (WGS) entry which is preliminary data.</text>
</comment>
<evidence type="ECO:0000313" key="2">
    <source>
        <dbReference type="Proteomes" id="UP001595925"/>
    </source>
</evidence>
<dbReference type="AlphaFoldDB" id="A0ABD5QLS9"/>
<reference evidence="1 2" key="1">
    <citation type="journal article" date="2019" name="Int. J. Syst. Evol. Microbiol.">
        <title>The Global Catalogue of Microorganisms (GCM) 10K type strain sequencing project: providing services to taxonomists for standard genome sequencing and annotation.</title>
        <authorList>
            <consortium name="The Broad Institute Genomics Platform"/>
            <consortium name="The Broad Institute Genome Sequencing Center for Infectious Disease"/>
            <person name="Wu L."/>
            <person name="Ma J."/>
        </authorList>
    </citation>
    <scope>NUCLEOTIDE SEQUENCE [LARGE SCALE GENOMIC DNA]</scope>
    <source>
        <strain evidence="1 2">CGMCC 1.15824</strain>
    </source>
</reference>
<gene>
    <name evidence="1" type="ORF">ACFPFO_19870</name>
</gene>
<sequence>MSDSNSDLLEYLADHPRAIGVLATVCLLLSQAAPVAAGNNGTIT</sequence>
<protein>
    <submittedName>
        <fullName evidence="1">Uncharacterized protein</fullName>
    </submittedName>
</protein>
<dbReference type="Pfam" id="PF24335">
    <property type="entry name" value="DUF7503"/>
    <property type="match status" value="1"/>
</dbReference>
<evidence type="ECO:0000313" key="1">
    <source>
        <dbReference type="EMBL" id="MFC4989979.1"/>
    </source>
</evidence>
<accession>A0ABD5QLS9</accession>